<evidence type="ECO:0000256" key="6">
    <source>
        <dbReference type="ARBA" id="ARBA00023212"/>
    </source>
</evidence>
<comment type="caution">
    <text evidence="9">The sequence shown here is derived from an EMBL/GenBank/DDBJ whole genome shotgun (WGS) entry which is preliminary data.</text>
</comment>
<evidence type="ECO:0000313" key="9">
    <source>
        <dbReference type="EMBL" id="KAF6429724.1"/>
    </source>
</evidence>
<dbReference type="GO" id="GO:0007097">
    <property type="term" value="P:nuclear migration"/>
    <property type="evidence" value="ECO:0007669"/>
    <property type="project" value="TreeGrafter"/>
</dbReference>
<evidence type="ECO:0000256" key="1">
    <source>
        <dbReference type="ARBA" id="ARBA00004245"/>
    </source>
</evidence>
<name>A0A7J8E2T2_MOLMO</name>
<evidence type="ECO:0000259" key="8">
    <source>
        <dbReference type="Pfam" id="PF12455"/>
    </source>
</evidence>
<gene>
    <name evidence="9" type="ORF">HJG59_009046</name>
</gene>
<dbReference type="GO" id="GO:0000132">
    <property type="term" value="P:establishment of mitotic spindle orientation"/>
    <property type="evidence" value="ECO:0007669"/>
    <property type="project" value="TreeGrafter"/>
</dbReference>
<evidence type="ECO:0000256" key="4">
    <source>
        <dbReference type="ARBA" id="ARBA00023017"/>
    </source>
</evidence>
<keyword evidence="10" id="KW-1185">Reference proteome</keyword>
<dbReference type="GO" id="GO:0000922">
    <property type="term" value="C:spindle pole"/>
    <property type="evidence" value="ECO:0007669"/>
    <property type="project" value="TreeGrafter"/>
</dbReference>
<reference evidence="9 10" key="1">
    <citation type="journal article" date="2020" name="Nature">
        <title>Six reference-quality genomes reveal evolution of bat adaptations.</title>
        <authorList>
            <person name="Jebb D."/>
            <person name="Huang Z."/>
            <person name="Pippel M."/>
            <person name="Hughes G.M."/>
            <person name="Lavrichenko K."/>
            <person name="Devanna P."/>
            <person name="Winkler S."/>
            <person name="Jermiin L.S."/>
            <person name="Skirmuntt E.C."/>
            <person name="Katzourakis A."/>
            <person name="Burkitt-Gray L."/>
            <person name="Ray D.A."/>
            <person name="Sullivan K.A.M."/>
            <person name="Roscito J.G."/>
            <person name="Kirilenko B.M."/>
            <person name="Davalos L.M."/>
            <person name="Corthals A.P."/>
            <person name="Power M.L."/>
            <person name="Jones G."/>
            <person name="Ransome R.D."/>
            <person name="Dechmann D.K.N."/>
            <person name="Locatelli A.G."/>
            <person name="Puechmaille S.J."/>
            <person name="Fedrigo O."/>
            <person name="Jarvis E.D."/>
            <person name="Hiller M."/>
            <person name="Vernes S.C."/>
            <person name="Myers E.W."/>
            <person name="Teeling E.C."/>
        </authorList>
    </citation>
    <scope>NUCLEOTIDE SEQUENCE [LARGE SCALE GENOMIC DNA]</scope>
    <source>
        <strain evidence="9">MMolMol1</strain>
        <tissue evidence="9">Muscle</tissue>
    </source>
</reference>
<feature type="region of interest" description="Disordered" evidence="7">
    <location>
        <begin position="465"/>
        <end position="498"/>
    </location>
</feature>
<dbReference type="GO" id="GO:0005874">
    <property type="term" value="C:microtubule"/>
    <property type="evidence" value="ECO:0007669"/>
    <property type="project" value="UniProtKB-KW"/>
</dbReference>
<keyword evidence="3" id="KW-0493">Microtubule</keyword>
<feature type="domain" description="Dynein associated protein" evidence="8">
    <location>
        <begin position="1"/>
        <end position="235"/>
    </location>
</feature>
<evidence type="ECO:0000256" key="7">
    <source>
        <dbReference type="SAM" id="MobiDB-lite"/>
    </source>
</evidence>
<evidence type="ECO:0000256" key="3">
    <source>
        <dbReference type="ARBA" id="ARBA00022701"/>
    </source>
</evidence>
<dbReference type="GO" id="GO:0000776">
    <property type="term" value="C:kinetochore"/>
    <property type="evidence" value="ECO:0007669"/>
    <property type="project" value="TreeGrafter"/>
</dbReference>
<dbReference type="PANTHER" id="PTHR18916">
    <property type="entry name" value="DYNACTIN 1-RELATED MICROTUBULE-BINDING"/>
    <property type="match status" value="1"/>
</dbReference>
<evidence type="ECO:0000256" key="5">
    <source>
        <dbReference type="ARBA" id="ARBA00023054"/>
    </source>
</evidence>
<dbReference type="InterPro" id="IPR022157">
    <property type="entry name" value="Dynactin"/>
</dbReference>
<organism evidence="9 10">
    <name type="scientific">Molossus molossus</name>
    <name type="common">Pallas' mastiff bat</name>
    <name type="synonym">Vespertilio molossus</name>
    <dbReference type="NCBI Taxonomy" id="27622"/>
    <lineage>
        <taxon>Eukaryota</taxon>
        <taxon>Metazoa</taxon>
        <taxon>Chordata</taxon>
        <taxon>Craniata</taxon>
        <taxon>Vertebrata</taxon>
        <taxon>Euteleostomi</taxon>
        <taxon>Mammalia</taxon>
        <taxon>Eutheria</taxon>
        <taxon>Laurasiatheria</taxon>
        <taxon>Chiroptera</taxon>
        <taxon>Yangochiroptera</taxon>
        <taxon>Molossidae</taxon>
        <taxon>Molossus</taxon>
    </lineage>
</organism>
<dbReference type="PANTHER" id="PTHR18916:SF6">
    <property type="entry name" value="DYNACTIN SUBUNIT 1"/>
    <property type="match status" value="1"/>
</dbReference>
<protein>
    <recommendedName>
        <fullName evidence="8">Dynein associated protein domain-containing protein</fullName>
    </recommendedName>
</protein>
<dbReference type="GO" id="GO:0030424">
    <property type="term" value="C:axon"/>
    <property type="evidence" value="ECO:0007669"/>
    <property type="project" value="TreeGrafter"/>
</dbReference>
<dbReference type="GO" id="GO:0030286">
    <property type="term" value="C:dynein complex"/>
    <property type="evidence" value="ECO:0007669"/>
    <property type="project" value="UniProtKB-KW"/>
</dbReference>
<keyword evidence="6" id="KW-0206">Cytoskeleton</keyword>
<sequence length="695" mass="76568">MELRQMEVAQANRHMSLLTAFMPDSFLRPGGDHDCVLVLLLMPRLICKAELIRKQAQEKFELSENCSERPGLRGAAGEQLSFAAGLVYSLSLLQATLHRYEHALSQCSVDVYKKVGSLYPEMSAHERSLDFLIELLHKDQLDETVNVEPLTKAIKYYQHLYSIHLAEQPEDSTMQLADHIKFTQSALDCMGVEVGRLRAFLQGGQEASDIALLLRDLETSCSDIRQFCKKIRRRMPGTDAPGIPAALAFGPQVSDTLLDCRKHLTWVVAVLQEVAAAAAQLIAPLSENEGLPVAALEELAFKASEQIYGSPSSSPYECLRQSCNILISTMNKLATAMQEGEYDAERPPSKPPPVELRAAALRAEITDAEGLGLKLEDRETVIKELKKSLKIKGEELSEANVRLSLLEKKLDSAAKDADERIEKVQAKLEETQALLRKKEKDFEETMDTLQADIDQLEAEKTELKQRLNSQSKRTIEGLRGPLPSGGSPGQAPGSVPGPGLVKDSPLLLQQISAMRLHISQLQHENSILKGAQMKASLAALPPLHVAKLSLPSHEGSGSDLAPGALYRKTSQMLETLNQLSTHTHVVDITRTNPAAKSPSAQLLEQVAQLKSLSDAIEKLKDEVLKETVSQRPGATVPTDFATFPSTAFLRAKEEKQDDTVYMGKVTFSCAAGLGQRHRLVLTQEQLHQLHSRLIF</sequence>
<dbReference type="AlphaFoldDB" id="A0A7J8E2T2"/>
<keyword evidence="5" id="KW-0175">Coiled coil</keyword>
<evidence type="ECO:0000313" key="10">
    <source>
        <dbReference type="Proteomes" id="UP000550707"/>
    </source>
</evidence>
<feature type="compositionally biased region" description="Low complexity" evidence="7">
    <location>
        <begin position="480"/>
        <end position="498"/>
    </location>
</feature>
<keyword evidence="4" id="KW-0243">Dynein</keyword>
<comment type="subcellular location">
    <subcellularLocation>
        <location evidence="1">Cytoplasm</location>
        <location evidence="1">Cytoskeleton</location>
    </subcellularLocation>
</comment>
<dbReference type="Proteomes" id="UP000550707">
    <property type="component" value="Unassembled WGS sequence"/>
</dbReference>
<accession>A0A7J8E2T2</accession>
<keyword evidence="2" id="KW-0963">Cytoplasm</keyword>
<evidence type="ECO:0000256" key="2">
    <source>
        <dbReference type="ARBA" id="ARBA00022490"/>
    </source>
</evidence>
<proteinExistence type="predicted"/>
<dbReference type="Pfam" id="PF12455">
    <property type="entry name" value="Dynactin"/>
    <property type="match status" value="1"/>
</dbReference>
<dbReference type="EMBL" id="JACASF010000015">
    <property type="protein sequence ID" value="KAF6429724.1"/>
    <property type="molecule type" value="Genomic_DNA"/>
</dbReference>